<evidence type="ECO:0000313" key="1">
    <source>
        <dbReference type="EMBL" id="KYK71443.1"/>
    </source>
</evidence>
<name>A0A151HQ15_TOXGO</name>
<accession>A0A151HQ15</accession>
<reference evidence="2" key="1">
    <citation type="submission" date="2016-03" db="EMBL/GenBank/DDBJ databases">
        <authorList>
            <person name="Sibley D."/>
            <person name="Venepally P."/>
            <person name="Karamycheva S."/>
            <person name="Hadjithomas M."/>
            <person name="Khan A."/>
            <person name="Brunk B."/>
            <person name="Roos D."/>
            <person name="Caler E."/>
            <person name="Lorenzi H."/>
        </authorList>
    </citation>
    <scope>NUCLEOTIDE SEQUENCE [LARGE SCALE GENOMIC DNA]</scope>
    <source>
        <strain evidence="2">TgCatPRC2</strain>
    </source>
</reference>
<gene>
    <name evidence="1" type="ORF">TGPRC2_233930C</name>
</gene>
<feature type="non-terminal residue" evidence="1">
    <location>
        <position position="1"/>
    </location>
</feature>
<dbReference type="AlphaFoldDB" id="A0A151HQ15"/>
<dbReference type="VEuPathDB" id="ToxoDB:TGPRC2_233930C"/>
<proteinExistence type="predicted"/>
<dbReference type="InterPro" id="IPR012677">
    <property type="entry name" value="Nucleotide-bd_a/b_plait_sf"/>
</dbReference>
<evidence type="ECO:0000313" key="2">
    <source>
        <dbReference type="Proteomes" id="UP000075225"/>
    </source>
</evidence>
<sequence length="102" mass="12292">LSRSQPSSINLGGQDEQLQQQKRLLLMRNHPTHWKKWEIMKIWSPVWVDVQPVDSSTSWIVVRDEEDLQNVMAIYEMLQNPEFELLNYDQYRALQQQQQQRP</sequence>
<comment type="caution">
    <text evidence="1">The sequence shown here is derived from an EMBL/GenBank/DDBJ whole genome shotgun (WGS) entry which is preliminary data.</text>
</comment>
<protein>
    <submittedName>
        <fullName evidence="1">CAF1 family ribonuclease</fullName>
    </submittedName>
</protein>
<dbReference type="Proteomes" id="UP000075225">
    <property type="component" value="Unassembled WGS sequence"/>
</dbReference>
<dbReference type="Gene3D" id="3.30.70.330">
    <property type="match status" value="1"/>
</dbReference>
<dbReference type="EMBL" id="AHZP02000241">
    <property type="protein sequence ID" value="KYK71443.1"/>
    <property type="molecule type" value="Genomic_DNA"/>
</dbReference>
<organism evidence="1 2">
    <name type="scientific">Toxoplasma gondii TgCatPRC2</name>
    <dbReference type="NCBI Taxonomy" id="1130821"/>
    <lineage>
        <taxon>Eukaryota</taxon>
        <taxon>Sar</taxon>
        <taxon>Alveolata</taxon>
        <taxon>Apicomplexa</taxon>
        <taxon>Conoidasida</taxon>
        <taxon>Coccidia</taxon>
        <taxon>Eucoccidiorida</taxon>
        <taxon>Eimeriorina</taxon>
        <taxon>Sarcocystidae</taxon>
        <taxon>Toxoplasma</taxon>
    </lineage>
</organism>